<dbReference type="KEGG" id="gms:SOIL9_71150"/>
<dbReference type="AlphaFoldDB" id="A0A6P2DNI2"/>
<keyword evidence="2" id="KW-1185">Reference proteome</keyword>
<accession>A0A6P2DNI2</accession>
<proteinExistence type="predicted"/>
<evidence type="ECO:0000313" key="2">
    <source>
        <dbReference type="Proteomes" id="UP000464178"/>
    </source>
</evidence>
<evidence type="ECO:0008006" key="3">
    <source>
        <dbReference type="Google" id="ProtNLM"/>
    </source>
</evidence>
<dbReference type="InterPro" id="IPR036388">
    <property type="entry name" value="WH-like_DNA-bd_sf"/>
</dbReference>
<organism evidence="1 2">
    <name type="scientific">Gemmata massiliana</name>
    <dbReference type="NCBI Taxonomy" id="1210884"/>
    <lineage>
        <taxon>Bacteria</taxon>
        <taxon>Pseudomonadati</taxon>
        <taxon>Planctomycetota</taxon>
        <taxon>Planctomycetia</taxon>
        <taxon>Gemmatales</taxon>
        <taxon>Gemmataceae</taxon>
        <taxon>Gemmata</taxon>
    </lineage>
</organism>
<dbReference type="Gene3D" id="1.10.10.10">
    <property type="entry name" value="Winged helix-like DNA-binding domain superfamily/Winged helix DNA-binding domain"/>
    <property type="match status" value="1"/>
</dbReference>
<dbReference type="Proteomes" id="UP000464178">
    <property type="component" value="Chromosome"/>
</dbReference>
<protein>
    <recommendedName>
        <fullName evidence="3">OmpR/PhoB-type domain-containing protein</fullName>
    </recommendedName>
</protein>
<name>A0A6P2DNI2_9BACT</name>
<reference evidence="1 2" key="1">
    <citation type="submission" date="2019-05" db="EMBL/GenBank/DDBJ databases">
        <authorList>
            <consortium name="Science for Life Laboratories"/>
        </authorList>
    </citation>
    <scope>NUCLEOTIDE SEQUENCE [LARGE SCALE GENOMIC DNA]</scope>
    <source>
        <strain evidence="1">Soil9</strain>
    </source>
</reference>
<gene>
    <name evidence="1" type="ORF">SOIL9_71150</name>
</gene>
<sequence>MPGAIVIKNDLSPLWSAATKLARETNHPDPRAVLVLYPDGSWSEIGPSGPIQDDWGDTPGQFPAQNGWSFRAGVAAFNGRAFRVSGLRERLLRALVDARGEPVRDRALKARVWADTNAEDNRLKDVAYGLRAILRAELELGVEKDPVERVEGGYRLAIPQLS</sequence>
<evidence type="ECO:0000313" key="1">
    <source>
        <dbReference type="EMBL" id="VTS03641.1"/>
    </source>
</evidence>
<dbReference type="EMBL" id="LR593886">
    <property type="protein sequence ID" value="VTS03641.1"/>
    <property type="molecule type" value="Genomic_DNA"/>
</dbReference>